<comment type="subcellular location">
    <subcellularLocation>
        <location evidence="1">Membrane</location>
        <topology evidence="1">Multi-pass membrane protein</topology>
    </subcellularLocation>
</comment>
<dbReference type="InterPro" id="IPR018490">
    <property type="entry name" value="cNMP-bd_dom_sf"/>
</dbReference>
<evidence type="ECO:0000256" key="6">
    <source>
        <dbReference type="ARBA" id="ARBA00023065"/>
    </source>
</evidence>
<dbReference type="InterPro" id="IPR000595">
    <property type="entry name" value="cNMP-bd_dom"/>
</dbReference>
<feature type="transmembrane region" description="Helical" evidence="10">
    <location>
        <begin position="78"/>
        <end position="98"/>
    </location>
</feature>
<evidence type="ECO:0000256" key="8">
    <source>
        <dbReference type="ARBA" id="ARBA00023286"/>
    </source>
</evidence>
<keyword evidence="13" id="KW-1185">Reference proteome</keyword>
<dbReference type="Pfam" id="PF00027">
    <property type="entry name" value="cNMP_binding"/>
    <property type="match status" value="1"/>
</dbReference>
<evidence type="ECO:0000256" key="1">
    <source>
        <dbReference type="ARBA" id="ARBA00004141"/>
    </source>
</evidence>
<dbReference type="GO" id="GO:0016020">
    <property type="term" value="C:membrane"/>
    <property type="evidence" value="ECO:0007669"/>
    <property type="project" value="UniProtKB-SubCell"/>
</dbReference>
<organism evidence="12 13">
    <name type="scientific">Kalanchoe fedtschenkoi</name>
    <name type="common">Lavender scallops</name>
    <name type="synonym">South American air plant</name>
    <dbReference type="NCBI Taxonomy" id="63787"/>
    <lineage>
        <taxon>Eukaryota</taxon>
        <taxon>Viridiplantae</taxon>
        <taxon>Streptophyta</taxon>
        <taxon>Embryophyta</taxon>
        <taxon>Tracheophyta</taxon>
        <taxon>Spermatophyta</taxon>
        <taxon>Magnoliopsida</taxon>
        <taxon>eudicotyledons</taxon>
        <taxon>Gunneridae</taxon>
        <taxon>Pentapetalae</taxon>
        <taxon>Saxifragales</taxon>
        <taxon>Crassulaceae</taxon>
        <taxon>Kalanchoe</taxon>
    </lineage>
</organism>
<evidence type="ECO:0000256" key="4">
    <source>
        <dbReference type="ARBA" id="ARBA00022692"/>
    </source>
</evidence>
<dbReference type="PROSITE" id="PS50042">
    <property type="entry name" value="CNMP_BINDING_3"/>
    <property type="match status" value="1"/>
</dbReference>
<feature type="transmembrane region" description="Helical" evidence="10">
    <location>
        <begin position="322"/>
        <end position="343"/>
    </location>
</feature>
<dbReference type="Gramene" id="Kaladp0007s0021.3.v1.1">
    <property type="protein sequence ID" value="Kaladp0007s0021.3.v1.1"/>
    <property type="gene ID" value="Kaladp0007s0021.v1.1"/>
</dbReference>
<comment type="similarity">
    <text evidence="2">Belongs to the cyclic nucleotide-gated cation channel (TC 1.A.1.5) family.</text>
</comment>
<dbReference type="Gene3D" id="1.10.287.630">
    <property type="entry name" value="Helix hairpin bin"/>
    <property type="match status" value="1"/>
</dbReference>
<dbReference type="Gramene" id="Kaladp0007s0021.1.v1.1">
    <property type="protein sequence ID" value="Kaladp0007s0021.1.v1.1"/>
    <property type="gene ID" value="Kaladp0007s0021.v1.1"/>
</dbReference>
<dbReference type="SUPFAM" id="SSF51206">
    <property type="entry name" value="cAMP-binding domain-like"/>
    <property type="match status" value="1"/>
</dbReference>
<dbReference type="Gramene" id="Kaladp0007s0021.4.v1.1">
    <property type="protein sequence ID" value="Kaladp0007s0021.4.v1.1"/>
    <property type="gene ID" value="Kaladp0007s0021.v1.1"/>
</dbReference>
<feature type="transmembrane region" description="Helical" evidence="10">
    <location>
        <begin position="38"/>
        <end position="57"/>
    </location>
</feature>
<evidence type="ECO:0000313" key="12">
    <source>
        <dbReference type="EnsemblPlants" id="Kaladp0007s0021.4.v1.1"/>
    </source>
</evidence>
<keyword evidence="4 10" id="KW-0812">Transmembrane</keyword>
<dbReference type="Gramene" id="Kaladp0007s0021.2.v1.1">
    <property type="protein sequence ID" value="Kaladp0007s0021.2.v1.1"/>
    <property type="gene ID" value="Kaladp0007s0021.v1.1"/>
</dbReference>
<keyword evidence="7 10" id="KW-0472">Membrane</keyword>
<evidence type="ECO:0000259" key="11">
    <source>
        <dbReference type="PROSITE" id="PS50042"/>
    </source>
</evidence>
<keyword evidence="6" id="KW-0406">Ion transport</keyword>
<protein>
    <recommendedName>
        <fullName evidence="11">Cyclic nucleotide-binding domain-containing protein</fullName>
    </recommendedName>
</protein>
<dbReference type="InterPro" id="IPR014710">
    <property type="entry name" value="RmlC-like_jellyroll"/>
</dbReference>
<dbReference type="GO" id="GO:0005216">
    <property type="term" value="F:monoatomic ion channel activity"/>
    <property type="evidence" value="ECO:0007669"/>
    <property type="project" value="InterPro"/>
</dbReference>
<dbReference type="Pfam" id="PF00520">
    <property type="entry name" value="Ion_trans"/>
    <property type="match status" value="1"/>
</dbReference>
<name>A0A7N0RBH2_KALFE</name>
<evidence type="ECO:0000256" key="5">
    <source>
        <dbReference type="ARBA" id="ARBA00022989"/>
    </source>
</evidence>
<evidence type="ECO:0000256" key="10">
    <source>
        <dbReference type="SAM" id="Phobius"/>
    </source>
</evidence>
<reference evidence="12" key="1">
    <citation type="submission" date="2021-01" db="UniProtKB">
        <authorList>
            <consortium name="EnsemblPlants"/>
        </authorList>
    </citation>
    <scope>IDENTIFICATION</scope>
</reference>
<keyword evidence="9" id="KW-0407">Ion channel</keyword>
<sequence length="612" mass="71382">MKWRGSPKDDDRGYDIEDTSVRRRWTAKSRNLSRSMSFYSVGCCVLAVSLDPLFFYIPVLDRQQNCLGLDRKMGVVACALRSIFDILYIAHIIFQLYVMDYFGSFSRYFRIGLYYIFRDPAVMKHTVFLIVDILAVLPLPQMVIAFMFPNVLGAKNALKWVIFCQYLFRFLRIYPLYQQVKRTSGTFFENARAGAALNLLLYMLASHLVGSFWYLFSIERVNTCWTEACQAPHCNADYLYCHRRQRRNNLFLDAACPLTEQLMSAQNSTASFDFGIFSNALKSGVLESRNFGKKFLYCFWWSLRSLSSLGQNLDTSSFELEICFAISIAILGLILFALIISNIQNYLQSSNVRVEEMRVRKQDREWWMSHRRLPENLRERIRRYEQYKWQETRGLVEDTMYMSLPKYLRRDVKRHIGLLLLFRVPLFDQIRDDLFLEAICAHLKPVLYTEGSLVLCEGDPVDEMLFVVGGTLDSVSTSGGRSGFFNVVHLREGDFCGEELLTWALNPKSIAGRPPKSTRTVRALSEVEVFALVADDLRSVASQNPQIYSQQFRHAFRFYSHQWRMWAACYIQAAWRRYYKRKLENSLTLVETEDSQLQLGRSQEWTLELDTS</sequence>
<feature type="transmembrane region" description="Helical" evidence="10">
    <location>
        <begin position="127"/>
        <end position="148"/>
    </location>
</feature>
<keyword evidence="8" id="KW-1071">Ligand-gated ion channel</keyword>
<accession>A0A7N0RBH2</accession>
<dbReference type="EnsemblPlants" id="Kaladp0007s0021.3.v1.1">
    <property type="protein sequence ID" value="Kaladp0007s0021.3.v1.1"/>
    <property type="gene ID" value="Kaladp0007s0021.v1.1"/>
</dbReference>
<dbReference type="AlphaFoldDB" id="A0A7N0RBH2"/>
<dbReference type="SUPFAM" id="SSF81324">
    <property type="entry name" value="Voltage-gated potassium channels"/>
    <property type="match status" value="1"/>
</dbReference>
<evidence type="ECO:0000313" key="13">
    <source>
        <dbReference type="Proteomes" id="UP000594263"/>
    </source>
</evidence>
<dbReference type="Gene3D" id="1.10.287.70">
    <property type="match status" value="1"/>
</dbReference>
<dbReference type="SMART" id="SM00100">
    <property type="entry name" value="cNMP"/>
    <property type="match status" value="1"/>
</dbReference>
<feature type="domain" description="Cyclic nucleotide-binding" evidence="11">
    <location>
        <begin position="426"/>
        <end position="558"/>
    </location>
</feature>
<evidence type="ECO:0000256" key="7">
    <source>
        <dbReference type="ARBA" id="ARBA00023136"/>
    </source>
</evidence>
<dbReference type="PANTHER" id="PTHR45651:SF5">
    <property type="entry name" value="CYCLIC NUCLEOTIDE-GATED ION CHANNEL 1"/>
    <property type="match status" value="1"/>
</dbReference>
<dbReference type="Proteomes" id="UP000594263">
    <property type="component" value="Unplaced"/>
</dbReference>
<dbReference type="InterPro" id="IPR005821">
    <property type="entry name" value="Ion_trans_dom"/>
</dbReference>
<evidence type="ECO:0000256" key="3">
    <source>
        <dbReference type="ARBA" id="ARBA00022448"/>
    </source>
</evidence>
<keyword evidence="3" id="KW-0813">Transport</keyword>
<dbReference type="Gene3D" id="2.60.120.10">
    <property type="entry name" value="Jelly Rolls"/>
    <property type="match status" value="1"/>
</dbReference>
<dbReference type="PANTHER" id="PTHR45651">
    <property type="entry name" value="CYCLIC NUCLEOTIDE-GATED ION CHANNEL 15-RELATED-RELATED"/>
    <property type="match status" value="1"/>
</dbReference>
<evidence type="ECO:0000256" key="2">
    <source>
        <dbReference type="ARBA" id="ARBA00010486"/>
    </source>
</evidence>
<dbReference type="EnsemblPlants" id="Kaladp0007s0021.1.v1.1">
    <property type="protein sequence ID" value="Kaladp0007s0021.1.v1.1"/>
    <property type="gene ID" value="Kaladp0007s0021.v1.1"/>
</dbReference>
<evidence type="ECO:0000256" key="9">
    <source>
        <dbReference type="ARBA" id="ARBA00023303"/>
    </source>
</evidence>
<feature type="transmembrane region" description="Helical" evidence="10">
    <location>
        <begin position="197"/>
        <end position="216"/>
    </location>
</feature>
<keyword evidence="5 10" id="KW-1133">Transmembrane helix</keyword>
<proteinExistence type="inferred from homology"/>
<dbReference type="CDD" id="cd00038">
    <property type="entry name" value="CAP_ED"/>
    <property type="match status" value="1"/>
</dbReference>
<dbReference type="EnsemblPlants" id="Kaladp0007s0021.4.v1.1">
    <property type="protein sequence ID" value="Kaladp0007s0021.4.v1.1"/>
    <property type="gene ID" value="Kaladp0007s0021.v1.1"/>
</dbReference>
<dbReference type="EnsemblPlants" id="Kaladp0007s0021.2.v1.1">
    <property type="protein sequence ID" value="Kaladp0007s0021.2.v1.1"/>
    <property type="gene ID" value="Kaladp0007s0021.v1.1"/>
</dbReference>